<reference evidence="2" key="3">
    <citation type="submission" date="2025-09" db="UniProtKB">
        <authorList>
            <consortium name="Ensembl"/>
        </authorList>
    </citation>
    <scope>IDENTIFICATION</scope>
</reference>
<dbReference type="InterPro" id="IPR029063">
    <property type="entry name" value="SAM-dependent_MTases_sf"/>
</dbReference>
<keyword evidence="3" id="KW-1185">Reference proteome</keyword>
<dbReference type="InterPro" id="IPR013216">
    <property type="entry name" value="Methyltransf_11"/>
</dbReference>
<reference evidence="2" key="2">
    <citation type="submission" date="2025-08" db="UniProtKB">
        <authorList>
            <consortium name="Ensembl"/>
        </authorList>
    </citation>
    <scope>IDENTIFICATION</scope>
</reference>
<organism evidence="2 3">
    <name type="scientific">Salarias fasciatus</name>
    <name type="common">Jewelled blenny</name>
    <name type="synonym">Blennius fasciatus</name>
    <dbReference type="NCBI Taxonomy" id="181472"/>
    <lineage>
        <taxon>Eukaryota</taxon>
        <taxon>Metazoa</taxon>
        <taxon>Chordata</taxon>
        <taxon>Craniata</taxon>
        <taxon>Vertebrata</taxon>
        <taxon>Euteleostomi</taxon>
        <taxon>Actinopterygii</taxon>
        <taxon>Neopterygii</taxon>
        <taxon>Teleostei</taxon>
        <taxon>Neoteleostei</taxon>
        <taxon>Acanthomorphata</taxon>
        <taxon>Ovalentaria</taxon>
        <taxon>Blenniimorphae</taxon>
        <taxon>Blenniiformes</taxon>
        <taxon>Blennioidei</taxon>
        <taxon>Blenniidae</taxon>
        <taxon>Salariinae</taxon>
        <taxon>Salarias</taxon>
    </lineage>
</organism>
<sequence length="242" mass="27805">MTVFIKFWTLVTNILCIPLHLMDAVGLYGIYKRIFPVCQYRMSVKYNEKMHEKKQELFRSLSEFKKPGGRLSVLEFGCGSGTNFQYYPAGSRVICTDPNPHFQKYLKKSMEENGHLTYAKFAVASGEDMGAIEDESVDTVVCTLVLCTVNDVQQTLREAHRILRPGGGFFFMEHVTADPSTWLHFFQHVLQPLWFYFGDGCMITRETWTYLEEAGFSSLKLSHIEAPFIQLIKPHIMGYAVK</sequence>
<dbReference type="OrthoDB" id="416496at2759"/>
<dbReference type="GO" id="GO:0008757">
    <property type="term" value="F:S-adenosylmethionine-dependent methyltransferase activity"/>
    <property type="evidence" value="ECO:0007669"/>
    <property type="project" value="InterPro"/>
</dbReference>
<dbReference type="CDD" id="cd02440">
    <property type="entry name" value="AdoMet_MTases"/>
    <property type="match status" value="1"/>
</dbReference>
<dbReference type="InterPro" id="IPR052356">
    <property type="entry name" value="Thiol_S-MT"/>
</dbReference>
<dbReference type="GeneID" id="115389247"/>
<gene>
    <name evidence="2" type="primary">LOC115389247</name>
</gene>
<evidence type="ECO:0000259" key="1">
    <source>
        <dbReference type="Pfam" id="PF08241"/>
    </source>
</evidence>
<protein>
    <submittedName>
        <fullName evidence="2">Methyltransferase-like protein 7A</fullName>
    </submittedName>
</protein>
<evidence type="ECO:0000313" key="3">
    <source>
        <dbReference type="Proteomes" id="UP000472267"/>
    </source>
</evidence>
<dbReference type="Gene3D" id="3.40.50.150">
    <property type="entry name" value="Vaccinia Virus protein VP39"/>
    <property type="match status" value="1"/>
</dbReference>
<dbReference type="SUPFAM" id="SSF53335">
    <property type="entry name" value="S-adenosyl-L-methionine-dependent methyltransferases"/>
    <property type="match status" value="1"/>
</dbReference>
<dbReference type="RefSeq" id="XP_029948592.1">
    <property type="nucleotide sequence ID" value="XM_030092732.1"/>
</dbReference>
<feature type="domain" description="Methyltransferase type 11" evidence="1">
    <location>
        <begin position="74"/>
        <end position="171"/>
    </location>
</feature>
<dbReference type="PANTHER" id="PTHR45036:SF1">
    <property type="entry name" value="METHYLTRANSFERASE LIKE 7A"/>
    <property type="match status" value="1"/>
</dbReference>
<accession>A0A672IVX3</accession>
<evidence type="ECO:0000313" key="2">
    <source>
        <dbReference type="Ensembl" id="ENSSFAP00005046021.1"/>
    </source>
</evidence>
<dbReference type="Proteomes" id="UP000472267">
    <property type="component" value="Chromosome 5"/>
</dbReference>
<dbReference type="InParanoid" id="A0A672IVX3"/>
<name>A0A672IVX3_SALFA</name>
<dbReference type="Pfam" id="PF08241">
    <property type="entry name" value="Methyltransf_11"/>
    <property type="match status" value="1"/>
</dbReference>
<dbReference type="PANTHER" id="PTHR45036">
    <property type="entry name" value="METHYLTRANSFERASE LIKE 7B"/>
    <property type="match status" value="1"/>
</dbReference>
<reference evidence="2" key="1">
    <citation type="submission" date="2019-06" db="EMBL/GenBank/DDBJ databases">
        <authorList>
            <consortium name="Wellcome Sanger Institute Data Sharing"/>
        </authorList>
    </citation>
    <scope>NUCLEOTIDE SEQUENCE [LARGE SCALE GENOMIC DNA]</scope>
</reference>
<proteinExistence type="predicted"/>
<dbReference type="AlphaFoldDB" id="A0A672IVX3"/>
<dbReference type="Ensembl" id="ENSSFAT00005047600.1">
    <property type="protein sequence ID" value="ENSSFAP00005046021.1"/>
    <property type="gene ID" value="ENSSFAG00005022485.1"/>
</dbReference>
<dbReference type="OMA" id="PLWYYFG"/>